<comment type="subcellular location">
    <subcellularLocation>
        <location evidence="1">Cell membrane</location>
        <topology evidence="1">Multi-pass membrane protein</topology>
    </subcellularLocation>
</comment>
<feature type="transmembrane region" description="Helical" evidence="9">
    <location>
        <begin position="409"/>
        <end position="435"/>
    </location>
</feature>
<evidence type="ECO:0000259" key="10">
    <source>
        <dbReference type="PROSITE" id="PS50850"/>
    </source>
</evidence>
<comment type="similarity">
    <text evidence="2">Belongs to the major facilitator superfamily. EmrB family.</text>
</comment>
<dbReference type="InterPro" id="IPR036259">
    <property type="entry name" value="MFS_trans_sf"/>
</dbReference>
<evidence type="ECO:0000256" key="6">
    <source>
        <dbReference type="ARBA" id="ARBA00022989"/>
    </source>
</evidence>
<feature type="transmembrane region" description="Helical" evidence="9">
    <location>
        <begin position="246"/>
        <end position="268"/>
    </location>
</feature>
<dbReference type="Gene3D" id="1.20.1720.10">
    <property type="entry name" value="Multidrug resistance protein D"/>
    <property type="match status" value="1"/>
</dbReference>
<evidence type="ECO:0000256" key="2">
    <source>
        <dbReference type="ARBA" id="ARBA00008537"/>
    </source>
</evidence>
<keyword evidence="4" id="KW-1003">Cell membrane</keyword>
<dbReference type="CDD" id="cd17503">
    <property type="entry name" value="MFS_LmrB_MDR_like"/>
    <property type="match status" value="1"/>
</dbReference>
<dbReference type="PANTHER" id="PTHR42718:SF9">
    <property type="entry name" value="MAJOR FACILITATOR SUPERFAMILY MULTIDRUG TRANSPORTER MFSC"/>
    <property type="match status" value="1"/>
</dbReference>
<feature type="transmembrane region" description="Helical" evidence="9">
    <location>
        <begin position="456"/>
        <end position="477"/>
    </location>
</feature>
<dbReference type="InterPro" id="IPR004638">
    <property type="entry name" value="EmrB-like"/>
</dbReference>
<keyword evidence="6 9" id="KW-1133">Transmembrane helix</keyword>
<organism evidence="11 12">
    <name type="scientific">Serinibacter arcticus</name>
    <dbReference type="NCBI Taxonomy" id="1655435"/>
    <lineage>
        <taxon>Bacteria</taxon>
        <taxon>Bacillati</taxon>
        <taxon>Actinomycetota</taxon>
        <taxon>Actinomycetes</taxon>
        <taxon>Micrococcales</taxon>
        <taxon>Beutenbergiaceae</taxon>
        <taxon>Serinibacter</taxon>
    </lineage>
</organism>
<feature type="transmembrane region" description="Helical" evidence="9">
    <location>
        <begin position="385"/>
        <end position="403"/>
    </location>
</feature>
<dbReference type="EMBL" id="PYHR01000002">
    <property type="protein sequence ID" value="PWD52332.1"/>
    <property type="molecule type" value="Genomic_DNA"/>
</dbReference>
<evidence type="ECO:0000256" key="8">
    <source>
        <dbReference type="SAM" id="MobiDB-lite"/>
    </source>
</evidence>
<evidence type="ECO:0000256" key="7">
    <source>
        <dbReference type="ARBA" id="ARBA00023136"/>
    </source>
</evidence>
<dbReference type="GO" id="GO:0022857">
    <property type="term" value="F:transmembrane transporter activity"/>
    <property type="evidence" value="ECO:0007669"/>
    <property type="project" value="InterPro"/>
</dbReference>
<dbReference type="InterPro" id="IPR011701">
    <property type="entry name" value="MFS"/>
</dbReference>
<feature type="transmembrane region" description="Helical" evidence="9">
    <location>
        <begin position="159"/>
        <end position="179"/>
    </location>
</feature>
<evidence type="ECO:0000256" key="1">
    <source>
        <dbReference type="ARBA" id="ARBA00004651"/>
    </source>
</evidence>
<dbReference type="Proteomes" id="UP000245166">
    <property type="component" value="Unassembled WGS sequence"/>
</dbReference>
<gene>
    <name evidence="11" type="ORF">C8046_03445</name>
</gene>
<evidence type="ECO:0000256" key="4">
    <source>
        <dbReference type="ARBA" id="ARBA00022475"/>
    </source>
</evidence>
<dbReference type="GO" id="GO:0005886">
    <property type="term" value="C:plasma membrane"/>
    <property type="evidence" value="ECO:0007669"/>
    <property type="project" value="UniProtKB-SubCell"/>
</dbReference>
<feature type="transmembrane region" description="Helical" evidence="9">
    <location>
        <begin position="99"/>
        <end position="119"/>
    </location>
</feature>
<protein>
    <submittedName>
        <fullName evidence="11">MFS transporter</fullName>
    </submittedName>
</protein>
<dbReference type="PANTHER" id="PTHR42718">
    <property type="entry name" value="MAJOR FACILITATOR SUPERFAMILY MULTIDRUG TRANSPORTER MFSC"/>
    <property type="match status" value="1"/>
</dbReference>
<keyword evidence="3" id="KW-0813">Transport</keyword>
<feature type="transmembrane region" description="Helical" evidence="9">
    <location>
        <begin position="356"/>
        <end position="373"/>
    </location>
</feature>
<feature type="transmembrane region" description="Helical" evidence="9">
    <location>
        <begin position="489"/>
        <end position="510"/>
    </location>
</feature>
<accession>A0A2U1ZZJ4</accession>
<evidence type="ECO:0000313" key="12">
    <source>
        <dbReference type="Proteomes" id="UP000245166"/>
    </source>
</evidence>
<dbReference type="AlphaFoldDB" id="A0A2U1ZZJ4"/>
<feature type="transmembrane region" description="Helical" evidence="9">
    <location>
        <begin position="318"/>
        <end position="344"/>
    </location>
</feature>
<feature type="region of interest" description="Disordered" evidence="8">
    <location>
        <begin position="518"/>
        <end position="544"/>
    </location>
</feature>
<feature type="transmembrane region" description="Helical" evidence="9">
    <location>
        <begin position="213"/>
        <end position="234"/>
    </location>
</feature>
<comment type="caution">
    <text evidence="11">The sequence shown here is derived from an EMBL/GenBank/DDBJ whole genome shotgun (WGS) entry which is preliminary data.</text>
</comment>
<evidence type="ECO:0000256" key="3">
    <source>
        <dbReference type="ARBA" id="ARBA00022448"/>
    </source>
</evidence>
<feature type="transmembrane region" description="Helical" evidence="9">
    <location>
        <begin position="186"/>
        <end position="207"/>
    </location>
</feature>
<dbReference type="OrthoDB" id="9812221at2"/>
<proteinExistence type="inferred from homology"/>
<evidence type="ECO:0000256" key="5">
    <source>
        <dbReference type="ARBA" id="ARBA00022692"/>
    </source>
</evidence>
<keyword evidence="5 9" id="KW-0812">Transmembrane</keyword>
<dbReference type="NCBIfam" id="TIGR00711">
    <property type="entry name" value="efflux_EmrB"/>
    <property type="match status" value="1"/>
</dbReference>
<name>A0A2U1ZZJ4_9MICO</name>
<dbReference type="PRINTS" id="PR01036">
    <property type="entry name" value="TCRTETB"/>
</dbReference>
<dbReference type="Gene3D" id="1.20.1250.20">
    <property type="entry name" value="MFS general substrate transporter like domains"/>
    <property type="match status" value="1"/>
</dbReference>
<feature type="transmembrane region" description="Helical" evidence="9">
    <location>
        <begin position="280"/>
        <end position="297"/>
    </location>
</feature>
<dbReference type="Pfam" id="PF07690">
    <property type="entry name" value="MFS_1"/>
    <property type="match status" value="1"/>
</dbReference>
<sequence>MLPARSFDSDCHVGRRVALLGTRAITRRDTLLALSATEDDQHALTNVAASSDRLPRPLKLVIGLLLAGAFVMILNETIMSVALPTLMVEFSVDAATAQWLTTGYLLTMAVVIPTTGLMLQRYSTRAVFVAALTLFTIGTLLCAVAPSFSLLVAGRVVQAIGTAIILPLMTTTVLTLVPVSRRGSTMGLISIVIAVAPAVGPTFSGFILDSLGWQWMFLTVLPIALVVLAVGAVLVKDFSARRSTPFDALSVVLSAVGFGGLVFGLSAIGKGGSTQGSMSPIVPLIAGVVALAVFVLRQISLQRRDAALLDLRPFRVRAFSLGIVMIMVSMLGLFGTLILLPIYLQQVMGLGTLQTGLALLPGGLAMGILAPFVGRAYDRIGPRPLVVPGSFVVALALLGMYLLNDSSTLTQIITTHVVLNIGLGLVMTPLLTTTLGSLRSELYSHGSAITNTLQQLAGAAGTALFITVMTAVSNSALSEGTDPVAAQAAGIHAAFLWGAVLAAIAALLSFTVKRAANPAPSAPCTSSKQTRDPPSTSQPIQEMP</sequence>
<keyword evidence="12" id="KW-1185">Reference proteome</keyword>
<feature type="compositionally biased region" description="Polar residues" evidence="8">
    <location>
        <begin position="523"/>
        <end position="544"/>
    </location>
</feature>
<feature type="domain" description="Major facilitator superfamily (MFS) profile" evidence="10">
    <location>
        <begin position="61"/>
        <end position="517"/>
    </location>
</feature>
<evidence type="ECO:0000313" key="11">
    <source>
        <dbReference type="EMBL" id="PWD52332.1"/>
    </source>
</evidence>
<feature type="transmembrane region" description="Helical" evidence="9">
    <location>
        <begin position="60"/>
        <end position="87"/>
    </location>
</feature>
<reference evidence="11 12" key="1">
    <citation type="submission" date="2018-03" db="EMBL/GenBank/DDBJ databases">
        <title>Genome assembly of novel Miniimonas species PCH200.</title>
        <authorList>
            <person name="Thakur V."/>
            <person name="Kumar V."/>
            <person name="Singh D."/>
        </authorList>
    </citation>
    <scope>NUCLEOTIDE SEQUENCE [LARGE SCALE GENOMIC DNA]</scope>
    <source>
        <strain evidence="11 12">PCH200</strain>
    </source>
</reference>
<dbReference type="PROSITE" id="PS50850">
    <property type="entry name" value="MFS"/>
    <property type="match status" value="1"/>
</dbReference>
<dbReference type="InterPro" id="IPR020846">
    <property type="entry name" value="MFS_dom"/>
</dbReference>
<feature type="transmembrane region" description="Helical" evidence="9">
    <location>
        <begin position="126"/>
        <end position="153"/>
    </location>
</feature>
<evidence type="ECO:0000256" key="9">
    <source>
        <dbReference type="SAM" id="Phobius"/>
    </source>
</evidence>
<dbReference type="SUPFAM" id="SSF103473">
    <property type="entry name" value="MFS general substrate transporter"/>
    <property type="match status" value="1"/>
</dbReference>
<keyword evidence="7 9" id="KW-0472">Membrane</keyword>